<protein>
    <submittedName>
        <fullName evidence="1">Uncharacterized protein</fullName>
    </submittedName>
</protein>
<keyword evidence="2" id="KW-1185">Reference proteome</keyword>
<gene>
    <name evidence="1" type="ORF">G2W53_024626</name>
</gene>
<evidence type="ECO:0000313" key="1">
    <source>
        <dbReference type="EMBL" id="KAF7819171.1"/>
    </source>
</evidence>
<name>A0A834WH44_9FABA</name>
<comment type="caution">
    <text evidence="1">The sequence shown here is derived from an EMBL/GenBank/DDBJ whole genome shotgun (WGS) entry which is preliminary data.</text>
</comment>
<dbReference type="AlphaFoldDB" id="A0A834WH44"/>
<dbReference type="EMBL" id="JAAIUW010000008">
    <property type="protein sequence ID" value="KAF7819171.1"/>
    <property type="molecule type" value="Genomic_DNA"/>
</dbReference>
<accession>A0A834WH44</accession>
<evidence type="ECO:0000313" key="2">
    <source>
        <dbReference type="Proteomes" id="UP000634136"/>
    </source>
</evidence>
<proteinExistence type="predicted"/>
<sequence>MAEENRVRVWTLRRSGRPVRLK</sequence>
<organism evidence="1 2">
    <name type="scientific">Senna tora</name>
    <dbReference type="NCBI Taxonomy" id="362788"/>
    <lineage>
        <taxon>Eukaryota</taxon>
        <taxon>Viridiplantae</taxon>
        <taxon>Streptophyta</taxon>
        <taxon>Embryophyta</taxon>
        <taxon>Tracheophyta</taxon>
        <taxon>Spermatophyta</taxon>
        <taxon>Magnoliopsida</taxon>
        <taxon>eudicotyledons</taxon>
        <taxon>Gunneridae</taxon>
        <taxon>Pentapetalae</taxon>
        <taxon>rosids</taxon>
        <taxon>fabids</taxon>
        <taxon>Fabales</taxon>
        <taxon>Fabaceae</taxon>
        <taxon>Caesalpinioideae</taxon>
        <taxon>Cassia clade</taxon>
        <taxon>Senna</taxon>
    </lineage>
</organism>
<dbReference type="Proteomes" id="UP000634136">
    <property type="component" value="Unassembled WGS sequence"/>
</dbReference>
<reference evidence="1" key="1">
    <citation type="submission" date="2020-09" db="EMBL/GenBank/DDBJ databases">
        <title>Genome-Enabled Discovery of Anthraquinone Biosynthesis in Senna tora.</title>
        <authorList>
            <person name="Kang S.-H."/>
            <person name="Pandey R.P."/>
            <person name="Lee C.-M."/>
            <person name="Sim J.-S."/>
            <person name="Jeong J.-T."/>
            <person name="Choi B.-S."/>
            <person name="Jung M."/>
            <person name="Ginzburg D."/>
            <person name="Zhao K."/>
            <person name="Won S.Y."/>
            <person name="Oh T.-J."/>
            <person name="Yu Y."/>
            <person name="Kim N.-H."/>
            <person name="Lee O.R."/>
            <person name="Lee T.-H."/>
            <person name="Bashyal P."/>
            <person name="Kim T.-S."/>
            <person name="Lee W.-H."/>
            <person name="Kawkins C."/>
            <person name="Kim C.-K."/>
            <person name="Kim J.S."/>
            <person name="Ahn B.O."/>
            <person name="Rhee S.Y."/>
            <person name="Sohng J.K."/>
        </authorList>
    </citation>
    <scope>NUCLEOTIDE SEQUENCE</scope>
    <source>
        <tissue evidence="1">Leaf</tissue>
    </source>
</reference>